<dbReference type="AlphaFoldDB" id="Q5B5H5"/>
<dbReference type="KEGG" id="ani:ANIA_04205"/>
<dbReference type="EMBL" id="BN001302">
    <property type="protein sequence ID" value="CBF74484.1"/>
    <property type="molecule type" value="Genomic_DNA"/>
</dbReference>
<organism evidence="1 2">
    <name type="scientific">Emericella nidulans (strain FGSC A4 / ATCC 38163 / CBS 112.46 / NRRL 194 / M139)</name>
    <name type="common">Aspergillus nidulans</name>
    <dbReference type="NCBI Taxonomy" id="227321"/>
    <lineage>
        <taxon>Eukaryota</taxon>
        <taxon>Fungi</taxon>
        <taxon>Dikarya</taxon>
        <taxon>Ascomycota</taxon>
        <taxon>Pezizomycotina</taxon>
        <taxon>Eurotiomycetes</taxon>
        <taxon>Eurotiomycetidae</taxon>
        <taxon>Eurotiales</taxon>
        <taxon>Aspergillaceae</taxon>
        <taxon>Aspergillus</taxon>
        <taxon>Aspergillus subgen. Nidulantes</taxon>
    </lineage>
</organism>
<accession>C8V4C7</accession>
<evidence type="ECO:0000313" key="2">
    <source>
        <dbReference type="Proteomes" id="UP000000560"/>
    </source>
</evidence>
<sequence>MLRNSLSIVPFYGHRVAWVFSFLSDPLKSNNSDHNQAAALGDILPHPMLQADPTTRALSQLCLSPASTLVAGPGC</sequence>
<reference evidence="2" key="1">
    <citation type="journal article" date="2005" name="Nature">
        <title>Sequencing of Aspergillus nidulans and comparative analysis with A. fumigatus and A. oryzae.</title>
        <authorList>
            <person name="Galagan J.E."/>
            <person name="Calvo S.E."/>
            <person name="Cuomo C."/>
            <person name="Ma L.J."/>
            <person name="Wortman J.R."/>
            <person name="Batzoglou S."/>
            <person name="Lee S.I."/>
            <person name="Basturkmen M."/>
            <person name="Spevak C.C."/>
            <person name="Clutterbuck J."/>
            <person name="Kapitonov V."/>
            <person name="Jurka J."/>
            <person name="Scazzocchio C."/>
            <person name="Farman M."/>
            <person name="Butler J."/>
            <person name="Purcell S."/>
            <person name="Harris S."/>
            <person name="Braus G.H."/>
            <person name="Draht O."/>
            <person name="Busch S."/>
            <person name="D'Enfert C."/>
            <person name="Bouchier C."/>
            <person name="Goldman G.H."/>
            <person name="Bell-Pedersen D."/>
            <person name="Griffiths-Jones S."/>
            <person name="Doonan J.H."/>
            <person name="Yu J."/>
            <person name="Vienken K."/>
            <person name="Pain A."/>
            <person name="Freitag M."/>
            <person name="Selker E.U."/>
            <person name="Archer D.B."/>
            <person name="Penalva M.A."/>
            <person name="Oakley B.R."/>
            <person name="Momany M."/>
            <person name="Tanaka T."/>
            <person name="Kumagai T."/>
            <person name="Asai K."/>
            <person name="Machida M."/>
            <person name="Nierman W.C."/>
            <person name="Denning D.W."/>
            <person name="Caddick M."/>
            <person name="Hynes M."/>
            <person name="Paoletti M."/>
            <person name="Fischer R."/>
            <person name="Miller B."/>
            <person name="Dyer P."/>
            <person name="Sachs M.S."/>
            <person name="Osmani S.A."/>
            <person name="Birren B.W."/>
        </authorList>
    </citation>
    <scope>NUCLEOTIDE SEQUENCE [LARGE SCALE GENOMIC DNA]</scope>
    <source>
        <strain evidence="2">FGSC A4 / ATCC 38163 / CBS 112.46 / NRRL 194 / M139</strain>
    </source>
</reference>
<reference evidence="2" key="2">
    <citation type="journal article" date="2009" name="Fungal Genet. Biol.">
        <title>The 2008 update of the Aspergillus nidulans genome annotation: a community effort.</title>
        <authorList>
            <person name="Wortman J.R."/>
            <person name="Gilsenan J.M."/>
            <person name="Joardar V."/>
            <person name="Deegan J."/>
            <person name="Clutterbuck J."/>
            <person name="Andersen M.R."/>
            <person name="Archer D."/>
            <person name="Bencina M."/>
            <person name="Braus G."/>
            <person name="Coutinho P."/>
            <person name="von Dohren H."/>
            <person name="Doonan J."/>
            <person name="Driessen A.J."/>
            <person name="Durek P."/>
            <person name="Espeso E."/>
            <person name="Fekete E."/>
            <person name="Flipphi M."/>
            <person name="Estrada C.G."/>
            <person name="Geysens S."/>
            <person name="Goldman G."/>
            <person name="de Groot P.W."/>
            <person name="Hansen K."/>
            <person name="Harris S.D."/>
            <person name="Heinekamp T."/>
            <person name="Helmstaedt K."/>
            <person name="Henrissat B."/>
            <person name="Hofmann G."/>
            <person name="Homan T."/>
            <person name="Horio T."/>
            <person name="Horiuchi H."/>
            <person name="James S."/>
            <person name="Jones M."/>
            <person name="Karaffa L."/>
            <person name="Karanyi Z."/>
            <person name="Kato M."/>
            <person name="Keller N."/>
            <person name="Kelly D.E."/>
            <person name="Kiel J.A."/>
            <person name="Kim J.M."/>
            <person name="van der Klei I.J."/>
            <person name="Klis F.M."/>
            <person name="Kovalchuk A."/>
            <person name="Krasevec N."/>
            <person name="Kubicek C.P."/>
            <person name="Liu B."/>
            <person name="Maccabe A."/>
            <person name="Meyer V."/>
            <person name="Mirabito P."/>
            <person name="Miskei M."/>
            <person name="Mos M."/>
            <person name="Mullins J."/>
            <person name="Nelson D.R."/>
            <person name="Nielsen J."/>
            <person name="Oakley B.R."/>
            <person name="Osmani S.A."/>
            <person name="Pakula T."/>
            <person name="Paszewski A."/>
            <person name="Paulsen I."/>
            <person name="Pilsyk S."/>
            <person name="Pocsi I."/>
            <person name="Punt P.J."/>
            <person name="Ram A.F."/>
            <person name="Ren Q."/>
            <person name="Robellet X."/>
            <person name="Robson G."/>
            <person name="Seiboth B."/>
            <person name="van Solingen P."/>
            <person name="Specht T."/>
            <person name="Sun J."/>
            <person name="Taheri-Talesh N."/>
            <person name="Takeshita N."/>
            <person name="Ussery D."/>
            <person name="vanKuyk P.A."/>
            <person name="Visser H."/>
            <person name="van de Vondervoort P.J."/>
            <person name="de Vries R.P."/>
            <person name="Walton J."/>
            <person name="Xiang X."/>
            <person name="Xiong Y."/>
            <person name="Zeng A.P."/>
            <person name="Brandt B.W."/>
            <person name="Cornell M.J."/>
            <person name="van den Hondel C.A."/>
            <person name="Visser J."/>
            <person name="Oliver S.G."/>
            <person name="Turner G."/>
        </authorList>
    </citation>
    <scope>GENOME REANNOTATION</scope>
    <source>
        <strain evidence="2">FGSC A4 / ATCC 38163 / CBS 112.46 / NRRL 194 / M139</strain>
    </source>
</reference>
<protein>
    <submittedName>
        <fullName evidence="1">Uncharacterized protein</fullName>
    </submittedName>
</protein>
<dbReference type="GeneID" id="2873623"/>
<accession>Q5B5H5</accession>
<proteinExistence type="predicted"/>
<name>Q5B5H5_EMENI</name>
<dbReference type="HOGENOM" id="CLU_2671039_0_0_1"/>
<dbReference type="Proteomes" id="UP000000560">
    <property type="component" value="Chromosome II"/>
</dbReference>
<dbReference type="InParanoid" id="Q5B5H5"/>
<evidence type="ECO:0000313" key="1">
    <source>
        <dbReference type="EMBL" id="CBF74484.1"/>
    </source>
</evidence>
<dbReference type="RefSeq" id="XP_661809.1">
    <property type="nucleotide sequence ID" value="XM_656717.1"/>
</dbReference>
<keyword evidence="2" id="KW-1185">Reference proteome</keyword>
<gene>
    <name evidence="1" type="ORF">ANIA_04205</name>
</gene>